<name>A0A9P1E3D8_CUSEU</name>
<evidence type="ECO:0000256" key="1">
    <source>
        <dbReference type="SAM" id="MobiDB-lite"/>
    </source>
</evidence>
<organism evidence="2 3">
    <name type="scientific">Cuscuta europaea</name>
    <name type="common">European dodder</name>
    <dbReference type="NCBI Taxonomy" id="41803"/>
    <lineage>
        <taxon>Eukaryota</taxon>
        <taxon>Viridiplantae</taxon>
        <taxon>Streptophyta</taxon>
        <taxon>Embryophyta</taxon>
        <taxon>Tracheophyta</taxon>
        <taxon>Spermatophyta</taxon>
        <taxon>Magnoliopsida</taxon>
        <taxon>eudicotyledons</taxon>
        <taxon>Gunneridae</taxon>
        <taxon>Pentapetalae</taxon>
        <taxon>asterids</taxon>
        <taxon>lamiids</taxon>
        <taxon>Solanales</taxon>
        <taxon>Convolvulaceae</taxon>
        <taxon>Cuscuteae</taxon>
        <taxon>Cuscuta</taxon>
        <taxon>Cuscuta subgen. Cuscuta</taxon>
    </lineage>
</organism>
<keyword evidence="3" id="KW-1185">Reference proteome</keyword>
<dbReference type="Proteomes" id="UP001152484">
    <property type="component" value="Unassembled WGS sequence"/>
</dbReference>
<reference evidence="2" key="1">
    <citation type="submission" date="2022-07" db="EMBL/GenBank/DDBJ databases">
        <authorList>
            <person name="Macas J."/>
            <person name="Novak P."/>
            <person name="Neumann P."/>
        </authorList>
    </citation>
    <scope>NUCLEOTIDE SEQUENCE</scope>
</reference>
<dbReference type="AlphaFoldDB" id="A0A9P1E3D8"/>
<sequence length="178" mass="19517">MEPPKAKKRQLDVAHLQSTPYFKMRSIVKELRPHIIQVLRTPDFRNCKAATEIRQELNVLMDLCKEMAAQTATAPTQSKNGVQGLKPSGVTNQNMKSAEKPPAPSERSASVIKPCDDKGVASSGSLSLKQRTVDAIANGTYIVGGSAFGWNFIVYPGDAMVYYGRTKESFRSSNPKSQ</sequence>
<dbReference type="PANTHER" id="PTHR35459">
    <property type="entry name" value="T1N6.14 PROTEIN"/>
    <property type="match status" value="1"/>
</dbReference>
<proteinExistence type="predicted"/>
<dbReference type="PANTHER" id="PTHR35459:SF2">
    <property type="entry name" value="T1N6.14 PROTEIN"/>
    <property type="match status" value="1"/>
</dbReference>
<feature type="region of interest" description="Disordered" evidence="1">
    <location>
        <begin position="72"/>
        <end position="123"/>
    </location>
</feature>
<dbReference type="EMBL" id="CAMAPE010000010">
    <property type="protein sequence ID" value="CAH9075923.1"/>
    <property type="molecule type" value="Genomic_DNA"/>
</dbReference>
<evidence type="ECO:0000313" key="2">
    <source>
        <dbReference type="EMBL" id="CAH9075923.1"/>
    </source>
</evidence>
<accession>A0A9P1E3D8</accession>
<evidence type="ECO:0000313" key="3">
    <source>
        <dbReference type="Proteomes" id="UP001152484"/>
    </source>
</evidence>
<protein>
    <submittedName>
        <fullName evidence="2">Uncharacterized protein</fullName>
    </submittedName>
</protein>
<feature type="compositionally biased region" description="Polar residues" evidence="1">
    <location>
        <begin position="72"/>
        <end position="81"/>
    </location>
</feature>
<comment type="caution">
    <text evidence="2">The sequence shown here is derived from an EMBL/GenBank/DDBJ whole genome shotgun (WGS) entry which is preliminary data.</text>
</comment>
<dbReference type="OrthoDB" id="672903at2759"/>
<gene>
    <name evidence="2" type="ORF">CEURO_LOCUS5637</name>
</gene>